<reference evidence="2" key="1">
    <citation type="journal article" date="2014" name="Int. J. Syst. Evol. Microbiol.">
        <title>Complete genome sequence of Corynebacterium casei LMG S-19264T (=DSM 44701T), isolated from a smear-ripened cheese.</title>
        <authorList>
            <consortium name="US DOE Joint Genome Institute (JGI-PGF)"/>
            <person name="Walter F."/>
            <person name="Albersmeier A."/>
            <person name="Kalinowski J."/>
            <person name="Ruckert C."/>
        </authorList>
    </citation>
    <scope>NUCLEOTIDE SEQUENCE</scope>
    <source>
        <strain evidence="2">JCM 4637</strain>
    </source>
</reference>
<feature type="signal peptide" evidence="1">
    <location>
        <begin position="1"/>
        <end position="29"/>
    </location>
</feature>
<sequence length="113" mass="11997">MNSTRFTRTLLAVTTVAVATLTTVGTAAAASSPQGGGELFHGVVTEPVKVHEDTDPKSPSEVTLPKGYEVLIICKVPGWFLLLNEESIDEDEPEIGWAQSTSIKVQGKQPATC</sequence>
<proteinExistence type="predicted"/>
<dbReference type="EMBL" id="BMVC01000017">
    <property type="protein sequence ID" value="GHD12278.1"/>
    <property type="molecule type" value="Genomic_DNA"/>
</dbReference>
<comment type="caution">
    <text evidence="2">The sequence shown here is derived from an EMBL/GenBank/DDBJ whole genome shotgun (WGS) entry which is preliminary data.</text>
</comment>
<evidence type="ECO:0000313" key="2">
    <source>
        <dbReference type="EMBL" id="GHD12278.1"/>
    </source>
</evidence>
<dbReference type="AlphaFoldDB" id="A0A918X4V0"/>
<evidence type="ECO:0000313" key="3">
    <source>
        <dbReference type="Proteomes" id="UP000638353"/>
    </source>
</evidence>
<reference evidence="2" key="2">
    <citation type="submission" date="2020-09" db="EMBL/GenBank/DDBJ databases">
        <authorList>
            <person name="Sun Q."/>
            <person name="Ohkuma M."/>
        </authorList>
    </citation>
    <scope>NUCLEOTIDE SEQUENCE</scope>
    <source>
        <strain evidence="2">JCM 4637</strain>
    </source>
</reference>
<gene>
    <name evidence="2" type="ORF">GCM10010334_69250</name>
</gene>
<feature type="chain" id="PRO_5038010844" description="SH3 domain-containing protein" evidence="1">
    <location>
        <begin position="30"/>
        <end position="113"/>
    </location>
</feature>
<protein>
    <recommendedName>
        <fullName evidence="4">SH3 domain-containing protein</fullName>
    </recommendedName>
</protein>
<accession>A0A918X4V0</accession>
<evidence type="ECO:0008006" key="4">
    <source>
        <dbReference type="Google" id="ProtNLM"/>
    </source>
</evidence>
<name>A0A918X4V0_9ACTN</name>
<dbReference type="Proteomes" id="UP000638353">
    <property type="component" value="Unassembled WGS sequence"/>
</dbReference>
<organism evidence="2 3">
    <name type="scientific">Streptomyces finlayi</name>
    <dbReference type="NCBI Taxonomy" id="67296"/>
    <lineage>
        <taxon>Bacteria</taxon>
        <taxon>Bacillati</taxon>
        <taxon>Actinomycetota</taxon>
        <taxon>Actinomycetes</taxon>
        <taxon>Kitasatosporales</taxon>
        <taxon>Streptomycetaceae</taxon>
        <taxon>Streptomyces</taxon>
    </lineage>
</organism>
<evidence type="ECO:0000256" key="1">
    <source>
        <dbReference type="SAM" id="SignalP"/>
    </source>
</evidence>
<dbReference type="RefSeq" id="WP_189826986.1">
    <property type="nucleotide sequence ID" value="NZ_BMVC01000017.1"/>
</dbReference>
<keyword evidence="1" id="KW-0732">Signal</keyword>